<dbReference type="Proteomes" id="UP000001036">
    <property type="component" value="Chromosome"/>
</dbReference>
<organism evidence="1 2">
    <name type="scientific">Cellvibrio japonicus (strain Ueda107)</name>
    <name type="common">Pseudomonas fluorescens subsp. cellulosa</name>
    <dbReference type="NCBI Taxonomy" id="498211"/>
    <lineage>
        <taxon>Bacteria</taxon>
        <taxon>Pseudomonadati</taxon>
        <taxon>Pseudomonadota</taxon>
        <taxon>Gammaproteobacteria</taxon>
        <taxon>Cellvibrionales</taxon>
        <taxon>Cellvibrionaceae</taxon>
        <taxon>Cellvibrio</taxon>
    </lineage>
</organism>
<dbReference type="HOGENOM" id="CLU_3197675_0_0_6"/>
<evidence type="ECO:0000313" key="1">
    <source>
        <dbReference type="EMBL" id="ACE84364.1"/>
    </source>
</evidence>
<reference evidence="1 2" key="1">
    <citation type="journal article" date="2008" name="J. Bacteriol.">
        <title>Insights into plant cell wall degradation from the genome sequence of the soil bacterium Cellvibrio japonicus.</title>
        <authorList>
            <person name="Deboy R.T."/>
            <person name="Mongodin E.F."/>
            <person name="Fouts D.E."/>
            <person name="Tailford L.E."/>
            <person name="Khouri H."/>
            <person name="Emerson J.B."/>
            <person name="Mohamoud Y."/>
            <person name="Watkins K."/>
            <person name="Henrissat B."/>
            <person name="Gilbert H.J."/>
            <person name="Nelson K.E."/>
        </authorList>
    </citation>
    <scope>NUCLEOTIDE SEQUENCE [LARGE SCALE GENOMIC DNA]</scope>
    <source>
        <strain evidence="1 2">Ueda107</strain>
    </source>
</reference>
<evidence type="ECO:0000313" key="2">
    <source>
        <dbReference type="Proteomes" id="UP000001036"/>
    </source>
</evidence>
<keyword evidence="2" id="KW-1185">Reference proteome</keyword>
<accession>B3PHU2</accession>
<proteinExistence type="predicted"/>
<sequence>MRARGQQLAPLARERIPGLVEQLVDMGLQALGGAGYGGVGKKVSQ</sequence>
<protein>
    <submittedName>
        <fullName evidence="1">Uncharacterized protein</fullName>
    </submittedName>
</protein>
<name>B3PHU2_CELJU</name>
<dbReference type="AlphaFoldDB" id="B3PHU2"/>
<dbReference type="KEGG" id="cja:CJA_3683"/>
<gene>
    <name evidence="1" type="ordered locus">CJA_3683</name>
</gene>
<dbReference type="EMBL" id="CP000934">
    <property type="protein sequence ID" value="ACE84364.1"/>
    <property type="molecule type" value="Genomic_DNA"/>
</dbReference>